<feature type="region of interest" description="Disordered" evidence="2">
    <location>
        <begin position="70"/>
        <end position="123"/>
    </location>
</feature>
<dbReference type="CDD" id="cd00160">
    <property type="entry name" value="RhoGEF"/>
    <property type="match status" value="1"/>
</dbReference>
<gene>
    <name evidence="4" type="ORF">BGW38_007882</name>
</gene>
<feature type="compositionally biased region" description="Basic and acidic residues" evidence="2">
    <location>
        <begin position="624"/>
        <end position="638"/>
    </location>
</feature>
<evidence type="ECO:0000256" key="2">
    <source>
        <dbReference type="SAM" id="MobiDB-lite"/>
    </source>
</evidence>
<feature type="region of interest" description="Disordered" evidence="2">
    <location>
        <begin position="535"/>
        <end position="558"/>
    </location>
</feature>
<dbReference type="Pfam" id="PF00621">
    <property type="entry name" value="RhoGEF"/>
    <property type="match status" value="1"/>
</dbReference>
<dbReference type="PANTHER" id="PTHR12673">
    <property type="entry name" value="FACIOGENITAL DYSPLASIA PROTEIN"/>
    <property type="match status" value="1"/>
</dbReference>
<dbReference type="Proteomes" id="UP000780801">
    <property type="component" value="Unassembled WGS sequence"/>
</dbReference>
<dbReference type="InterPro" id="IPR035899">
    <property type="entry name" value="DBL_dom_sf"/>
</dbReference>
<evidence type="ECO:0000256" key="1">
    <source>
        <dbReference type="SAM" id="Coils"/>
    </source>
</evidence>
<feature type="region of interest" description="Disordered" evidence="2">
    <location>
        <begin position="324"/>
        <end position="375"/>
    </location>
</feature>
<feature type="region of interest" description="Disordered" evidence="2">
    <location>
        <begin position="195"/>
        <end position="223"/>
    </location>
</feature>
<feature type="compositionally biased region" description="Low complexity" evidence="2">
    <location>
        <begin position="88"/>
        <end position="114"/>
    </location>
</feature>
<organism evidence="4 5">
    <name type="scientific">Lunasporangiospora selenospora</name>
    <dbReference type="NCBI Taxonomy" id="979761"/>
    <lineage>
        <taxon>Eukaryota</taxon>
        <taxon>Fungi</taxon>
        <taxon>Fungi incertae sedis</taxon>
        <taxon>Mucoromycota</taxon>
        <taxon>Mortierellomycotina</taxon>
        <taxon>Mortierellomycetes</taxon>
        <taxon>Mortierellales</taxon>
        <taxon>Mortierellaceae</taxon>
        <taxon>Lunasporangiospora</taxon>
    </lineage>
</organism>
<feature type="coiled-coil region" evidence="1">
    <location>
        <begin position="491"/>
        <end position="518"/>
    </location>
</feature>
<feature type="region of interest" description="Disordered" evidence="2">
    <location>
        <begin position="589"/>
        <end position="638"/>
    </location>
</feature>
<dbReference type="EMBL" id="JAABOA010005283">
    <property type="protein sequence ID" value="KAF9577115.1"/>
    <property type="molecule type" value="Genomic_DNA"/>
</dbReference>
<feature type="compositionally biased region" description="Low complexity" evidence="2">
    <location>
        <begin position="592"/>
        <end position="621"/>
    </location>
</feature>
<evidence type="ECO:0000259" key="3">
    <source>
        <dbReference type="PROSITE" id="PS50010"/>
    </source>
</evidence>
<feature type="non-terminal residue" evidence="4">
    <location>
        <position position="638"/>
    </location>
</feature>
<feature type="domain" description="DH" evidence="3">
    <location>
        <begin position="242"/>
        <end position="511"/>
    </location>
</feature>
<evidence type="ECO:0000313" key="4">
    <source>
        <dbReference type="EMBL" id="KAF9577115.1"/>
    </source>
</evidence>
<dbReference type="SUPFAM" id="SSF48065">
    <property type="entry name" value="DBL homology domain (DH-domain)"/>
    <property type="match status" value="1"/>
</dbReference>
<sequence>ASLRSTPDLALLSNNSNKGNTSSVLGNRYQNKSTGHLPYGSSRDSTVSNSLAFDPLPRKNYRYSYMSMESQMTQGTENDSDLQDPEALQQQQQQQQQLQQQQQQHRLSSLHSPTTPLPSSPIISGMPGHAQASIMATTWNAGGAIRYGQNSAFLKPVMQYLRDLHDLDPDSSEWNEVFAWRRVWSADRTAVVGLGVSSEEGKNGDSAEEGDKEGGVSTTTTAEQAKIEEEMRLAKLQAQATRRRRIVDEIMATERTYVEGLMGLNEIYLTPAQQVMPQGDHKAIFTNAQLIYKFHAQHFLPELEKAYQLSRSAVANEPSVAAAAASPLSPVPTRTHFNVDPASRPSSATDSNPADEVTPGSTTEPSTQSLTVEEKRLSTCTDLGSSRVTTPAPSQVEDRIGRVFAAHVAYMKMYSFYINNYDNALRVLQTQMTQSKTKKKMKEFLRRCARHPNHSQLGLQGYLLLPVQRIPRYKMLLQDLLDNTWREHADYADIATALEQITDRADEMNERKREYENHEKVLLIQNRIVTWPNQGPVSHGGGGHGGQGVGAGQGGQGRMTLVQPHRKVVREGVLHLIRVVTRNVSMTEVVHNSNPGNNNNNSNSNNSNNSSNASGTAGGNSDLTVHRLSEETVEKSFL</sequence>
<protein>
    <recommendedName>
        <fullName evidence="3">DH domain-containing protein</fullName>
    </recommendedName>
</protein>
<comment type="caution">
    <text evidence="4">The sequence shown here is derived from an EMBL/GenBank/DDBJ whole genome shotgun (WGS) entry which is preliminary data.</text>
</comment>
<feature type="non-terminal residue" evidence="4">
    <location>
        <position position="1"/>
    </location>
</feature>
<keyword evidence="5" id="KW-1185">Reference proteome</keyword>
<feature type="compositionally biased region" description="Polar residues" evidence="2">
    <location>
        <begin position="42"/>
        <end position="51"/>
    </location>
</feature>
<dbReference type="InterPro" id="IPR051092">
    <property type="entry name" value="FYVE_RhoGEF_PH"/>
</dbReference>
<reference evidence="4" key="1">
    <citation type="journal article" date="2020" name="Fungal Divers.">
        <title>Resolving the Mortierellaceae phylogeny through synthesis of multi-gene phylogenetics and phylogenomics.</title>
        <authorList>
            <person name="Vandepol N."/>
            <person name="Liber J."/>
            <person name="Desiro A."/>
            <person name="Na H."/>
            <person name="Kennedy M."/>
            <person name="Barry K."/>
            <person name="Grigoriev I.V."/>
            <person name="Miller A.N."/>
            <person name="O'Donnell K."/>
            <person name="Stajich J.E."/>
            <person name="Bonito G."/>
        </authorList>
    </citation>
    <scope>NUCLEOTIDE SEQUENCE</scope>
    <source>
        <strain evidence="4">KOD1015</strain>
    </source>
</reference>
<dbReference type="GO" id="GO:0005737">
    <property type="term" value="C:cytoplasm"/>
    <property type="evidence" value="ECO:0007669"/>
    <property type="project" value="TreeGrafter"/>
</dbReference>
<name>A0A9P6FLZ0_9FUNG</name>
<feature type="region of interest" description="Disordered" evidence="2">
    <location>
        <begin position="1"/>
        <end position="54"/>
    </location>
</feature>
<dbReference type="GO" id="GO:0005085">
    <property type="term" value="F:guanyl-nucleotide exchange factor activity"/>
    <property type="evidence" value="ECO:0007669"/>
    <property type="project" value="InterPro"/>
</dbReference>
<evidence type="ECO:0000313" key="5">
    <source>
        <dbReference type="Proteomes" id="UP000780801"/>
    </source>
</evidence>
<proteinExistence type="predicted"/>
<feature type="compositionally biased region" description="Gly residues" evidence="2">
    <location>
        <begin position="538"/>
        <end position="557"/>
    </location>
</feature>
<dbReference type="Gene3D" id="1.20.900.10">
    <property type="entry name" value="Dbl homology (DH) domain"/>
    <property type="match status" value="1"/>
</dbReference>
<feature type="compositionally biased region" description="Polar residues" evidence="2">
    <location>
        <begin position="359"/>
        <end position="371"/>
    </location>
</feature>
<dbReference type="InterPro" id="IPR000219">
    <property type="entry name" value="DH_dom"/>
</dbReference>
<accession>A0A9P6FLZ0</accession>
<feature type="compositionally biased region" description="Polar residues" evidence="2">
    <location>
        <begin position="12"/>
        <end position="34"/>
    </location>
</feature>
<dbReference type="PANTHER" id="PTHR12673:SF159">
    <property type="entry name" value="LD03170P"/>
    <property type="match status" value="1"/>
</dbReference>
<dbReference type="OrthoDB" id="660555at2759"/>
<dbReference type="AlphaFoldDB" id="A0A9P6FLZ0"/>
<keyword evidence="1" id="KW-0175">Coiled coil</keyword>
<dbReference type="PROSITE" id="PS50010">
    <property type="entry name" value="DH_2"/>
    <property type="match status" value="1"/>
</dbReference>
<dbReference type="SMART" id="SM00325">
    <property type="entry name" value="RhoGEF"/>
    <property type="match status" value="1"/>
</dbReference>